<organism evidence="3 4">
    <name type="scientific">Undibacterium amnicola</name>
    <dbReference type="NCBI Taxonomy" id="1834038"/>
    <lineage>
        <taxon>Bacteria</taxon>
        <taxon>Pseudomonadati</taxon>
        <taxon>Pseudomonadota</taxon>
        <taxon>Betaproteobacteria</taxon>
        <taxon>Burkholderiales</taxon>
        <taxon>Oxalobacteraceae</taxon>
        <taxon>Undibacterium</taxon>
    </lineage>
</organism>
<dbReference type="RefSeq" id="WP_186890846.1">
    <property type="nucleotide sequence ID" value="NZ_JACOFU010000003.1"/>
</dbReference>
<evidence type="ECO:0000256" key="2">
    <source>
        <dbReference type="SAM" id="SignalP"/>
    </source>
</evidence>
<keyword evidence="1" id="KW-0802">TPR repeat</keyword>
<protein>
    <submittedName>
        <fullName evidence="3">Tetratricopeptide repeat protein</fullName>
    </submittedName>
</protein>
<dbReference type="EMBL" id="JACOFU010000003">
    <property type="protein sequence ID" value="MBC3831818.1"/>
    <property type="molecule type" value="Genomic_DNA"/>
</dbReference>
<evidence type="ECO:0000313" key="3">
    <source>
        <dbReference type="EMBL" id="MBC3831818.1"/>
    </source>
</evidence>
<keyword evidence="4" id="KW-1185">Reference proteome</keyword>
<dbReference type="SMART" id="SM00028">
    <property type="entry name" value="TPR"/>
    <property type="match status" value="4"/>
</dbReference>
<sequence>MRSIILSVIVLGLSACATPQVAEMSQSPQMTIAPKQITWHDGHFQADETVLIVPKEEVFALSDALKEQLMREEIQALSNISKTRYLLDLVYTKDSAAFAYNYKETTTAKTTWENKRGNCISLTILAYSIGRALKLPIVMQEVDIPVQFDRRGNLDFLSSHVNAMIMQKDFWFEREGENRGYLIVDFEPQTMILHRGRALSDEEILSRFYNNIGAEYLAKQQKNAAYAYFKAAILRAPNNSLAYSNLAELYLQTGLYHQAEEIITHALNINKNDVIVMRNMQKLLQSQNRLTEAATFTQRIEASNAENPHYWLGLGIQAVKNQEYTSAIKYLERARKMAIGFADIHRYLAEAYLKTGNMTGAKSEISQLIDLVPDHPKSILLRNKFAVR</sequence>
<feature type="repeat" description="TPR" evidence="1">
    <location>
        <begin position="342"/>
        <end position="375"/>
    </location>
</feature>
<feature type="signal peptide" evidence="2">
    <location>
        <begin position="1"/>
        <end position="22"/>
    </location>
</feature>
<dbReference type="SUPFAM" id="SSF48452">
    <property type="entry name" value="TPR-like"/>
    <property type="match status" value="1"/>
</dbReference>
<dbReference type="Proteomes" id="UP000643610">
    <property type="component" value="Unassembled WGS sequence"/>
</dbReference>
<keyword evidence="2" id="KW-0732">Signal</keyword>
<feature type="repeat" description="TPR" evidence="1">
    <location>
        <begin position="240"/>
        <end position="273"/>
    </location>
</feature>
<dbReference type="Gene3D" id="1.25.40.10">
    <property type="entry name" value="Tetratricopeptide repeat domain"/>
    <property type="match status" value="1"/>
</dbReference>
<proteinExistence type="predicted"/>
<gene>
    <name evidence="3" type="ORF">H8K33_09885</name>
</gene>
<dbReference type="PROSITE" id="PS50005">
    <property type="entry name" value="TPR"/>
    <property type="match status" value="3"/>
</dbReference>
<dbReference type="PANTHER" id="PTHR12558:SF13">
    <property type="entry name" value="CELL DIVISION CYCLE PROTEIN 27 HOMOLOG"/>
    <property type="match status" value="1"/>
</dbReference>
<feature type="chain" id="PRO_5046500483" evidence="2">
    <location>
        <begin position="23"/>
        <end position="388"/>
    </location>
</feature>
<dbReference type="PROSITE" id="PS51257">
    <property type="entry name" value="PROKAR_LIPOPROTEIN"/>
    <property type="match status" value="1"/>
</dbReference>
<reference evidence="3 4" key="1">
    <citation type="submission" date="2020-08" db="EMBL/GenBank/DDBJ databases">
        <title>Novel species isolated from subtropical streams in China.</title>
        <authorList>
            <person name="Lu H."/>
        </authorList>
    </citation>
    <scope>NUCLEOTIDE SEQUENCE [LARGE SCALE GENOMIC DNA]</scope>
    <source>
        <strain evidence="3 4">KCTC 52442</strain>
    </source>
</reference>
<comment type="caution">
    <text evidence="3">The sequence shown here is derived from an EMBL/GenBank/DDBJ whole genome shotgun (WGS) entry which is preliminary data.</text>
</comment>
<dbReference type="InterPro" id="IPR011990">
    <property type="entry name" value="TPR-like_helical_dom_sf"/>
</dbReference>
<dbReference type="InterPro" id="IPR019734">
    <property type="entry name" value="TPR_rpt"/>
</dbReference>
<evidence type="ECO:0000313" key="4">
    <source>
        <dbReference type="Proteomes" id="UP000643610"/>
    </source>
</evidence>
<dbReference type="Pfam" id="PF14559">
    <property type="entry name" value="TPR_19"/>
    <property type="match status" value="2"/>
</dbReference>
<evidence type="ECO:0000256" key="1">
    <source>
        <dbReference type="PROSITE-ProRule" id="PRU00339"/>
    </source>
</evidence>
<name>A0ABR6XR32_9BURK</name>
<dbReference type="PANTHER" id="PTHR12558">
    <property type="entry name" value="CELL DIVISION CYCLE 16,23,27"/>
    <property type="match status" value="1"/>
</dbReference>
<feature type="repeat" description="TPR" evidence="1">
    <location>
        <begin position="206"/>
        <end position="239"/>
    </location>
</feature>
<accession>A0ABR6XR32</accession>